<dbReference type="GO" id="GO:0005739">
    <property type="term" value="C:mitochondrion"/>
    <property type="evidence" value="ECO:0007669"/>
    <property type="project" value="TreeGrafter"/>
</dbReference>
<dbReference type="OrthoDB" id="5562606at2759"/>
<dbReference type="PANTHER" id="PTHR14938:SF2">
    <property type="entry name" value="HCLS1-ASSOCIATED PROTEIN X-1"/>
    <property type="match status" value="1"/>
</dbReference>
<dbReference type="EMBL" id="REGN01002767">
    <property type="protein sequence ID" value="RNA26253.1"/>
    <property type="molecule type" value="Genomic_DNA"/>
</dbReference>
<protein>
    <submittedName>
        <fullName evidence="1">Accessory gland</fullName>
    </submittedName>
</protein>
<organism evidence="1 2">
    <name type="scientific">Brachionus plicatilis</name>
    <name type="common">Marine rotifer</name>
    <name type="synonym">Brachionus muelleri</name>
    <dbReference type="NCBI Taxonomy" id="10195"/>
    <lineage>
        <taxon>Eukaryota</taxon>
        <taxon>Metazoa</taxon>
        <taxon>Spiralia</taxon>
        <taxon>Gnathifera</taxon>
        <taxon>Rotifera</taxon>
        <taxon>Eurotatoria</taxon>
        <taxon>Monogononta</taxon>
        <taxon>Pseudotrocha</taxon>
        <taxon>Ploima</taxon>
        <taxon>Brachionidae</taxon>
        <taxon>Brachionus</taxon>
    </lineage>
</organism>
<dbReference type="AlphaFoldDB" id="A0A3M7RRQ7"/>
<proteinExistence type="predicted"/>
<reference evidence="1 2" key="1">
    <citation type="journal article" date="2018" name="Sci. Rep.">
        <title>Genomic signatures of local adaptation to the degree of environmental predictability in rotifers.</title>
        <authorList>
            <person name="Franch-Gras L."/>
            <person name="Hahn C."/>
            <person name="Garcia-Roger E.M."/>
            <person name="Carmona M.J."/>
            <person name="Serra M."/>
            <person name="Gomez A."/>
        </authorList>
    </citation>
    <scope>NUCLEOTIDE SEQUENCE [LARGE SCALE GENOMIC DNA]</scope>
    <source>
        <strain evidence="1">HYR1</strain>
    </source>
</reference>
<dbReference type="GO" id="GO:0016324">
    <property type="term" value="C:apical plasma membrane"/>
    <property type="evidence" value="ECO:0007669"/>
    <property type="project" value="TreeGrafter"/>
</dbReference>
<dbReference type="Proteomes" id="UP000276133">
    <property type="component" value="Unassembled WGS sequence"/>
</dbReference>
<dbReference type="PANTHER" id="PTHR14938">
    <property type="entry name" value="HCLS1-ASSOCIATED PROTEIN X-1"/>
    <property type="match status" value="1"/>
</dbReference>
<gene>
    <name evidence="1" type="ORF">BpHYR1_025107</name>
</gene>
<dbReference type="GO" id="GO:0030833">
    <property type="term" value="P:regulation of actin filament polymerization"/>
    <property type="evidence" value="ECO:0007669"/>
    <property type="project" value="TreeGrafter"/>
</dbReference>
<dbReference type="GO" id="GO:0016529">
    <property type="term" value="C:sarcoplasmic reticulum"/>
    <property type="evidence" value="ECO:0007669"/>
    <property type="project" value="TreeGrafter"/>
</dbReference>
<accession>A0A3M7RRQ7</accession>
<dbReference type="InterPro" id="IPR017248">
    <property type="entry name" value="HAX-1"/>
</dbReference>
<name>A0A3M7RRQ7_BRAPC</name>
<evidence type="ECO:0000313" key="2">
    <source>
        <dbReference type="Proteomes" id="UP000276133"/>
    </source>
</evidence>
<dbReference type="GO" id="GO:0043066">
    <property type="term" value="P:negative regulation of apoptotic process"/>
    <property type="evidence" value="ECO:0007669"/>
    <property type="project" value="InterPro"/>
</dbReference>
<comment type="caution">
    <text evidence="1">The sequence shown here is derived from an EMBL/GenBank/DDBJ whole genome shotgun (WGS) entry which is preliminary data.</text>
</comment>
<dbReference type="GO" id="GO:0015629">
    <property type="term" value="C:actin cytoskeleton"/>
    <property type="evidence" value="ECO:0007669"/>
    <property type="project" value="TreeGrafter"/>
</dbReference>
<sequence length="276" mass="32206">MEDDFKNRPRGFSYGFGNFGPNVKFGFNENDDFFHSFFHHDFDQMFRDMENFMNSVNFPVMSNIGYIESPQIDEPDFGKTGHEKPENLRNMFLKPLEEDSTQAGIVGNKPQFQRSLYDNFFFEPSNVNYDQSEPPKDINKYFKRDSSHKDFDSSLKPVFTSPTVITSGQSCSIRRIQRPDGSIEEIKTVRNSDGIEEKTVTRMIGDKIHSVVEKKSNKGIDETEEIFQNFDKIDEFNKMWENFPTNKKYDENSNVNKNDSQTQPSGLISKLFSWFK</sequence>
<evidence type="ECO:0000313" key="1">
    <source>
        <dbReference type="EMBL" id="RNA26253.1"/>
    </source>
</evidence>
<keyword evidence="2" id="KW-1185">Reference proteome</keyword>
<dbReference type="GO" id="GO:0030136">
    <property type="term" value="C:clathrin-coated vesicle"/>
    <property type="evidence" value="ECO:0007669"/>
    <property type="project" value="TreeGrafter"/>
</dbReference>